<dbReference type="HAMAP" id="MF_00115">
    <property type="entry name" value="MscL"/>
    <property type="match status" value="1"/>
</dbReference>
<evidence type="ECO:0000256" key="7">
    <source>
        <dbReference type="ARBA" id="ARBA00023136"/>
    </source>
</evidence>
<comment type="subunit">
    <text evidence="9">Homopentamer.</text>
</comment>
<dbReference type="InterPro" id="IPR036019">
    <property type="entry name" value="MscL_channel"/>
</dbReference>
<sequence>MLQGFKDFLLRGNLVELAVAFVLGGAFGQVVSAFVSGVLLPLIGALGGKPDFSALKVGPVLLGRFLDALVNFVVVAAVLYFLVVLPVSRLRPKPEASLPPPEEVRLLREILEEMRKKAGGG</sequence>
<evidence type="ECO:0000256" key="1">
    <source>
        <dbReference type="ARBA" id="ARBA00004141"/>
    </source>
</evidence>
<comment type="function">
    <text evidence="9">Channel that opens in response to stretch forces in the membrane lipid bilayer. May participate in the regulation of osmotic pressure changes within the cell.</text>
</comment>
<evidence type="ECO:0000256" key="8">
    <source>
        <dbReference type="ARBA" id="ARBA00023303"/>
    </source>
</evidence>
<dbReference type="Gene3D" id="1.10.1200.120">
    <property type="entry name" value="Large-conductance mechanosensitive channel, MscL, domain 1"/>
    <property type="match status" value="1"/>
</dbReference>
<dbReference type="InterPro" id="IPR001185">
    <property type="entry name" value="MS_channel"/>
</dbReference>
<keyword evidence="7 9" id="KW-0472">Membrane</keyword>
<dbReference type="PRINTS" id="PR01264">
    <property type="entry name" value="MECHCHANNEL"/>
</dbReference>
<dbReference type="PANTHER" id="PTHR30266">
    <property type="entry name" value="MECHANOSENSITIVE CHANNEL MSCL"/>
    <property type="match status" value="1"/>
</dbReference>
<comment type="subcellular location">
    <subcellularLocation>
        <location evidence="9">Cell membrane</location>
        <topology evidence="9">Multi-pass membrane protein</topology>
    </subcellularLocation>
    <subcellularLocation>
        <location evidence="1">Membrane</location>
        <topology evidence="1">Multi-pass membrane protein</topology>
    </subcellularLocation>
</comment>
<evidence type="ECO:0000256" key="5">
    <source>
        <dbReference type="ARBA" id="ARBA00022989"/>
    </source>
</evidence>
<comment type="caution">
    <text evidence="10">The sequence shown here is derived from an EMBL/GenBank/DDBJ whole genome shotgun (WGS) entry which is preliminary data.</text>
</comment>
<keyword evidence="6 9" id="KW-0406">Ion transport</keyword>
<organism evidence="10">
    <name type="scientific">Thermus islandicus</name>
    <dbReference type="NCBI Taxonomy" id="540988"/>
    <lineage>
        <taxon>Bacteria</taxon>
        <taxon>Thermotogati</taxon>
        <taxon>Deinococcota</taxon>
        <taxon>Deinococci</taxon>
        <taxon>Thermales</taxon>
        <taxon>Thermaceae</taxon>
        <taxon>Thermus</taxon>
    </lineage>
</organism>
<keyword evidence="5 9" id="KW-1133">Transmembrane helix</keyword>
<keyword evidence="3 9" id="KW-1003">Cell membrane</keyword>
<evidence type="ECO:0000256" key="3">
    <source>
        <dbReference type="ARBA" id="ARBA00022475"/>
    </source>
</evidence>
<dbReference type="GO" id="GO:0005886">
    <property type="term" value="C:plasma membrane"/>
    <property type="evidence" value="ECO:0007669"/>
    <property type="project" value="UniProtKB-SubCell"/>
</dbReference>
<dbReference type="EMBL" id="DSKL01000167">
    <property type="protein sequence ID" value="HEH82151.1"/>
    <property type="molecule type" value="Genomic_DNA"/>
</dbReference>
<accession>A0A7C2GFB0</accession>
<evidence type="ECO:0000256" key="6">
    <source>
        <dbReference type="ARBA" id="ARBA00023065"/>
    </source>
</evidence>
<comment type="similarity">
    <text evidence="9">Belongs to the MscL family.</text>
</comment>
<evidence type="ECO:0000313" key="10">
    <source>
        <dbReference type="EMBL" id="HEH82151.1"/>
    </source>
</evidence>
<evidence type="ECO:0000256" key="2">
    <source>
        <dbReference type="ARBA" id="ARBA00022448"/>
    </source>
</evidence>
<protein>
    <recommendedName>
        <fullName evidence="9">Large-conductance mechanosensitive channel</fullName>
    </recommendedName>
</protein>
<feature type="transmembrane region" description="Helical" evidence="9">
    <location>
        <begin position="21"/>
        <end position="48"/>
    </location>
</feature>
<keyword evidence="8 9" id="KW-0407">Ion channel</keyword>
<dbReference type="Pfam" id="PF01741">
    <property type="entry name" value="MscL"/>
    <property type="match status" value="1"/>
</dbReference>
<dbReference type="InterPro" id="IPR037673">
    <property type="entry name" value="MSC/AndL"/>
</dbReference>
<dbReference type="GO" id="GO:0008381">
    <property type="term" value="F:mechanosensitive monoatomic ion channel activity"/>
    <property type="evidence" value="ECO:0007669"/>
    <property type="project" value="UniProtKB-UniRule"/>
</dbReference>
<dbReference type="AlphaFoldDB" id="A0A7C2GFB0"/>
<evidence type="ECO:0000256" key="4">
    <source>
        <dbReference type="ARBA" id="ARBA00022692"/>
    </source>
</evidence>
<proteinExistence type="inferred from homology"/>
<keyword evidence="2 9" id="KW-0813">Transport</keyword>
<feature type="transmembrane region" description="Helical" evidence="9">
    <location>
        <begin position="68"/>
        <end position="87"/>
    </location>
</feature>
<gene>
    <name evidence="9 10" type="primary">mscL</name>
    <name evidence="10" type="ORF">ENP73_03950</name>
</gene>
<keyword evidence="4 9" id="KW-0812">Transmembrane</keyword>
<dbReference type="NCBIfam" id="TIGR00220">
    <property type="entry name" value="mscL"/>
    <property type="match status" value="1"/>
</dbReference>
<name>A0A7C2GFB0_9DEIN</name>
<reference evidence="10" key="1">
    <citation type="journal article" date="2020" name="mSystems">
        <title>Genome- and Community-Level Interaction Insights into Carbon Utilization and Element Cycling Functions of Hydrothermarchaeota in Hydrothermal Sediment.</title>
        <authorList>
            <person name="Zhou Z."/>
            <person name="Liu Y."/>
            <person name="Xu W."/>
            <person name="Pan J."/>
            <person name="Luo Z.H."/>
            <person name="Li M."/>
        </authorList>
    </citation>
    <scope>NUCLEOTIDE SEQUENCE [LARGE SCALE GENOMIC DNA]</scope>
    <source>
        <strain evidence="10">SpSt-246</strain>
    </source>
</reference>
<dbReference type="SUPFAM" id="SSF81330">
    <property type="entry name" value="Gated mechanosensitive channel"/>
    <property type="match status" value="1"/>
</dbReference>
<evidence type="ECO:0000256" key="9">
    <source>
        <dbReference type="HAMAP-Rule" id="MF_00115"/>
    </source>
</evidence>
<dbReference type="PANTHER" id="PTHR30266:SF2">
    <property type="entry name" value="LARGE-CONDUCTANCE MECHANOSENSITIVE CHANNEL"/>
    <property type="match status" value="1"/>
</dbReference>